<feature type="transmembrane region" description="Helical" evidence="2">
    <location>
        <begin position="493"/>
        <end position="514"/>
    </location>
</feature>
<evidence type="ECO:0000256" key="2">
    <source>
        <dbReference type="SAM" id="Phobius"/>
    </source>
</evidence>
<dbReference type="Pfam" id="PF07690">
    <property type="entry name" value="MFS_1"/>
    <property type="match status" value="1"/>
</dbReference>
<feature type="transmembrane region" description="Helical" evidence="2">
    <location>
        <begin position="183"/>
        <end position="203"/>
    </location>
</feature>
<evidence type="ECO:0000256" key="1">
    <source>
        <dbReference type="ARBA" id="ARBA00009172"/>
    </source>
</evidence>
<dbReference type="SUPFAM" id="SSF103473">
    <property type="entry name" value="MFS general substrate transporter"/>
    <property type="match status" value="1"/>
</dbReference>
<dbReference type="Gene3D" id="1.20.1250.20">
    <property type="entry name" value="MFS general substrate transporter like domains"/>
    <property type="match status" value="1"/>
</dbReference>
<proteinExistence type="inferred from homology"/>
<feature type="transmembrane region" description="Helical" evidence="2">
    <location>
        <begin position="89"/>
        <end position="106"/>
    </location>
</feature>
<feature type="transmembrane region" description="Helical" evidence="2">
    <location>
        <begin position="126"/>
        <end position="144"/>
    </location>
</feature>
<keyword evidence="2" id="KW-0812">Transmembrane</keyword>
<sequence length="531" mass="55551">MPTSTGTGQLLAPDEPGLPPLRNNSVRLLLLQSLAFFLTFMAFNAAQALNGSIAAPPGLASAQFMTIYIVFAFFSIPAPKLLSFIGPKACMAVGMLPYACLTASFLAPPACSHPSDSNCWPAASIWAVRIVAAVLVGLGAPVLWTGQGVYLARLAAQEDAFVCGVEPAERASRAGRTLKRYNGVFFAAFQMSGAAGLVGASLVLALDRDPSAKTVLFIALSLLCLAGLGCILLFLPELTADGASVLSSAPDLSAEGRVTFLDTLHLCADSRMFCIIPNIVYNGLSLAFVWYMYNTFVFNTALGASFVGFGGALGFLVNTLATSAASRVATRVGQLPTMALATAAHVLFYALLLWYRVTPLACLPSGCARGTAGPCFLANSTTFPADCEARGVACAECVAYDAAGGQSCGAEYTQCEWLHGDMLPPAGGDVAVLLLAICLFNLGDAVWESQVPAVLQTLFDAHSGKQPPAMANLKLWQSLGIGAMFGIAQANQLRVGVLVLIVSLAVSSLSLVWMHTRVASLDSGKPQLRDE</sequence>
<dbReference type="InterPro" id="IPR011701">
    <property type="entry name" value="MFS"/>
</dbReference>
<comment type="similarity">
    <text evidence="1">Belongs to the unc-93 family.</text>
</comment>
<name>A0AB34IVR2_PRYPA</name>
<keyword evidence="4" id="KW-1185">Reference proteome</keyword>
<dbReference type="GO" id="GO:0022857">
    <property type="term" value="F:transmembrane transporter activity"/>
    <property type="evidence" value="ECO:0007669"/>
    <property type="project" value="InterPro"/>
</dbReference>
<dbReference type="EMBL" id="JBGBPQ010000017">
    <property type="protein sequence ID" value="KAL1508151.1"/>
    <property type="molecule type" value="Genomic_DNA"/>
</dbReference>
<protein>
    <recommendedName>
        <fullName evidence="5">ADP,ATP carrier protein</fullName>
    </recommendedName>
</protein>
<feature type="transmembrane region" description="Helical" evidence="2">
    <location>
        <begin position="305"/>
        <end position="325"/>
    </location>
</feature>
<accession>A0AB34IVR2</accession>
<keyword evidence="2" id="KW-1133">Transmembrane helix</keyword>
<gene>
    <name evidence="3" type="ORF">AB1Y20_007738</name>
</gene>
<dbReference type="InterPro" id="IPR036259">
    <property type="entry name" value="MFS_trans_sf"/>
</dbReference>
<dbReference type="Proteomes" id="UP001515480">
    <property type="component" value="Unassembled WGS sequence"/>
</dbReference>
<evidence type="ECO:0000313" key="4">
    <source>
        <dbReference type="Proteomes" id="UP001515480"/>
    </source>
</evidence>
<keyword evidence="2" id="KW-0472">Membrane</keyword>
<evidence type="ECO:0000313" key="3">
    <source>
        <dbReference type="EMBL" id="KAL1508151.1"/>
    </source>
</evidence>
<evidence type="ECO:0008006" key="5">
    <source>
        <dbReference type="Google" id="ProtNLM"/>
    </source>
</evidence>
<comment type="caution">
    <text evidence="3">The sequence shown here is derived from an EMBL/GenBank/DDBJ whole genome shotgun (WGS) entry which is preliminary data.</text>
</comment>
<dbReference type="AlphaFoldDB" id="A0AB34IVR2"/>
<dbReference type="PANTHER" id="PTHR19444">
    <property type="entry name" value="UNC-93 RELATED"/>
    <property type="match status" value="1"/>
</dbReference>
<feature type="transmembrane region" description="Helical" evidence="2">
    <location>
        <begin position="28"/>
        <end position="46"/>
    </location>
</feature>
<organism evidence="3 4">
    <name type="scientific">Prymnesium parvum</name>
    <name type="common">Toxic golden alga</name>
    <dbReference type="NCBI Taxonomy" id="97485"/>
    <lineage>
        <taxon>Eukaryota</taxon>
        <taxon>Haptista</taxon>
        <taxon>Haptophyta</taxon>
        <taxon>Prymnesiophyceae</taxon>
        <taxon>Prymnesiales</taxon>
        <taxon>Prymnesiaceae</taxon>
        <taxon>Prymnesium</taxon>
    </lineage>
</organism>
<feature type="transmembrane region" description="Helical" evidence="2">
    <location>
        <begin position="337"/>
        <end position="355"/>
    </location>
</feature>
<dbReference type="PANTHER" id="PTHR19444:SF13">
    <property type="entry name" value="PROTEIN UNC-93 HOMOLOG A"/>
    <property type="match status" value="1"/>
</dbReference>
<dbReference type="InterPro" id="IPR051951">
    <property type="entry name" value="UNC-93_regulatory"/>
</dbReference>
<reference evidence="3 4" key="1">
    <citation type="journal article" date="2024" name="Science">
        <title>Giant polyketide synthase enzymes in the biosynthesis of giant marine polyether toxins.</title>
        <authorList>
            <person name="Fallon T.R."/>
            <person name="Shende V.V."/>
            <person name="Wierzbicki I.H."/>
            <person name="Pendleton A.L."/>
            <person name="Watervoot N.F."/>
            <person name="Auber R.P."/>
            <person name="Gonzalez D.J."/>
            <person name="Wisecaver J.H."/>
            <person name="Moore B.S."/>
        </authorList>
    </citation>
    <scope>NUCLEOTIDE SEQUENCE [LARGE SCALE GENOMIC DNA]</scope>
    <source>
        <strain evidence="3 4">12B1</strain>
    </source>
</reference>
<feature type="transmembrane region" description="Helical" evidence="2">
    <location>
        <begin position="215"/>
        <end position="235"/>
    </location>
</feature>
<feature type="transmembrane region" description="Helical" evidence="2">
    <location>
        <begin position="58"/>
        <end position="77"/>
    </location>
</feature>